<proteinExistence type="inferred from homology"/>
<comment type="caution">
    <text evidence="6">The sequence shown here is derived from an EMBL/GenBank/DDBJ whole genome shotgun (WGS) entry which is preliminary data.</text>
</comment>
<keyword evidence="1" id="KW-0479">Metal-binding</keyword>
<protein>
    <submittedName>
        <fullName evidence="6">Metallophosphoesterase family protein</fullName>
        <ecNumber evidence="6">3.1.-.-</ecNumber>
    </submittedName>
</protein>
<dbReference type="InterPro" id="IPR004843">
    <property type="entry name" value="Calcineurin-like_PHP"/>
</dbReference>
<accession>A0ABW0LL28</accession>
<evidence type="ECO:0000256" key="3">
    <source>
        <dbReference type="ARBA" id="ARBA00023004"/>
    </source>
</evidence>
<dbReference type="Pfam" id="PF00149">
    <property type="entry name" value="Metallophos"/>
    <property type="match status" value="1"/>
</dbReference>
<dbReference type="PANTHER" id="PTHR42988:SF2">
    <property type="entry name" value="CYCLIC NUCLEOTIDE PHOSPHODIESTERASE CBUA0032-RELATED"/>
    <property type="match status" value="1"/>
</dbReference>
<dbReference type="SUPFAM" id="SSF56300">
    <property type="entry name" value="Metallo-dependent phosphatases"/>
    <property type="match status" value="1"/>
</dbReference>
<dbReference type="EMBL" id="JBHSMC010000014">
    <property type="protein sequence ID" value="MFC5465211.1"/>
    <property type="molecule type" value="Genomic_DNA"/>
</dbReference>
<reference evidence="7" key="1">
    <citation type="journal article" date="2019" name="Int. J. Syst. Evol. Microbiol.">
        <title>The Global Catalogue of Microorganisms (GCM) 10K type strain sequencing project: providing services to taxonomists for standard genome sequencing and annotation.</title>
        <authorList>
            <consortium name="The Broad Institute Genomics Platform"/>
            <consortium name="The Broad Institute Genome Sequencing Center for Infectious Disease"/>
            <person name="Wu L."/>
            <person name="Ma J."/>
        </authorList>
    </citation>
    <scope>NUCLEOTIDE SEQUENCE [LARGE SCALE GENOMIC DNA]</scope>
    <source>
        <strain evidence="7">CGMCC 1.12237</strain>
    </source>
</reference>
<organism evidence="6 7">
    <name type="scientific">Lederbergia graminis</name>
    <dbReference type="NCBI Taxonomy" id="735518"/>
    <lineage>
        <taxon>Bacteria</taxon>
        <taxon>Bacillati</taxon>
        <taxon>Bacillota</taxon>
        <taxon>Bacilli</taxon>
        <taxon>Bacillales</taxon>
        <taxon>Bacillaceae</taxon>
        <taxon>Lederbergia</taxon>
    </lineage>
</organism>
<evidence type="ECO:0000259" key="5">
    <source>
        <dbReference type="Pfam" id="PF00149"/>
    </source>
</evidence>
<evidence type="ECO:0000313" key="7">
    <source>
        <dbReference type="Proteomes" id="UP001596147"/>
    </source>
</evidence>
<dbReference type="InterPro" id="IPR029052">
    <property type="entry name" value="Metallo-depent_PP-like"/>
</dbReference>
<dbReference type="EC" id="3.1.-.-" evidence="6"/>
<dbReference type="GO" id="GO:0016787">
    <property type="term" value="F:hydrolase activity"/>
    <property type="evidence" value="ECO:0007669"/>
    <property type="project" value="UniProtKB-KW"/>
</dbReference>
<comment type="similarity">
    <text evidence="4">Belongs to the cyclic nucleotide phosphodiesterase class-III family.</text>
</comment>
<feature type="domain" description="Calcineurin-like phosphoesterase" evidence="5">
    <location>
        <begin position="10"/>
        <end position="219"/>
    </location>
</feature>
<evidence type="ECO:0000256" key="1">
    <source>
        <dbReference type="ARBA" id="ARBA00022723"/>
    </source>
</evidence>
<keyword evidence="3" id="KW-0408">Iron</keyword>
<dbReference type="Proteomes" id="UP001596147">
    <property type="component" value="Unassembled WGS sequence"/>
</dbReference>
<keyword evidence="2 6" id="KW-0378">Hydrolase</keyword>
<dbReference type="PANTHER" id="PTHR42988">
    <property type="entry name" value="PHOSPHOHYDROLASE"/>
    <property type="match status" value="1"/>
</dbReference>
<sequence length="358" mass="41406">MAILEKPELTIFLTSDIHLKNKEDETKLAQILHHISEYEDAVFICSGDLTEAGVESQFSSFYKVLEENCSLPRENILLSLGNHDVRGPSRADWSNNAKDTPSWYENARKSYLTRNYMYSGATTNVYFSNTIKGYKFIVLNTEKSLKDSCYITDNQLEWLEKELQSVPEGKVSFIINHQPLRDTHWRSNDLEGFGVQDGKVKRILLKYPNVFFVSGHVHNGFGSAEIIDKPYGTMVDVPSLFHTANGINTDGVAYKMLLYKNRAEFKAVNLLTKEEYDNYHLEVHFPLLSELYNKKQQLVDKQKDDVMFLDFCQDVFSPQYDQQQFEITPMFSSEKQEKNLFGSDYRIKVEEMKKVGVK</sequence>
<dbReference type="InterPro" id="IPR050884">
    <property type="entry name" value="CNP_phosphodiesterase-III"/>
</dbReference>
<evidence type="ECO:0000256" key="2">
    <source>
        <dbReference type="ARBA" id="ARBA00022801"/>
    </source>
</evidence>
<dbReference type="Gene3D" id="3.60.21.10">
    <property type="match status" value="1"/>
</dbReference>
<dbReference type="RefSeq" id="WP_382351230.1">
    <property type="nucleotide sequence ID" value="NZ_JBHSMC010000014.1"/>
</dbReference>
<gene>
    <name evidence="6" type="ORF">ACFPM4_10670</name>
</gene>
<name>A0ABW0LL28_9BACI</name>
<evidence type="ECO:0000313" key="6">
    <source>
        <dbReference type="EMBL" id="MFC5465211.1"/>
    </source>
</evidence>
<keyword evidence="7" id="KW-1185">Reference proteome</keyword>
<evidence type="ECO:0000256" key="4">
    <source>
        <dbReference type="ARBA" id="ARBA00025742"/>
    </source>
</evidence>